<comment type="caution">
    <text evidence="2">The sequence shown here is derived from an EMBL/GenBank/DDBJ whole genome shotgun (WGS) entry which is preliminary data.</text>
</comment>
<proteinExistence type="predicted"/>
<dbReference type="AlphaFoldDB" id="A0AAD5WXL6"/>
<gene>
    <name evidence="2" type="ORF">HK097_002760</name>
</gene>
<sequence length="88" mass="9657">MSPTEKSLLYAPDPFTAGETHVKEKEEKAKEIVRERERKVVERERKVEGMFPAVEMGERLREEVEGLVKELGKGVLEGGGMGAGATAG</sequence>
<keyword evidence="3" id="KW-1185">Reference proteome</keyword>
<dbReference type="EMBL" id="JADGJD010001610">
    <property type="protein sequence ID" value="KAJ3039740.1"/>
    <property type="molecule type" value="Genomic_DNA"/>
</dbReference>
<name>A0AAD5WXL6_9FUNG</name>
<dbReference type="Proteomes" id="UP001212841">
    <property type="component" value="Unassembled WGS sequence"/>
</dbReference>
<accession>A0AAD5WXL6</accession>
<protein>
    <submittedName>
        <fullName evidence="2">Uncharacterized protein</fullName>
    </submittedName>
</protein>
<feature type="non-terminal residue" evidence="2">
    <location>
        <position position="88"/>
    </location>
</feature>
<organism evidence="2 3">
    <name type="scientific">Rhizophlyctis rosea</name>
    <dbReference type="NCBI Taxonomy" id="64517"/>
    <lineage>
        <taxon>Eukaryota</taxon>
        <taxon>Fungi</taxon>
        <taxon>Fungi incertae sedis</taxon>
        <taxon>Chytridiomycota</taxon>
        <taxon>Chytridiomycota incertae sedis</taxon>
        <taxon>Chytridiomycetes</taxon>
        <taxon>Rhizophlyctidales</taxon>
        <taxon>Rhizophlyctidaceae</taxon>
        <taxon>Rhizophlyctis</taxon>
    </lineage>
</organism>
<reference evidence="2" key="1">
    <citation type="submission" date="2020-05" db="EMBL/GenBank/DDBJ databases">
        <title>Phylogenomic resolution of chytrid fungi.</title>
        <authorList>
            <person name="Stajich J.E."/>
            <person name="Amses K."/>
            <person name="Simmons R."/>
            <person name="Seto K."/>
            <person name="Myers J."/>
            <person name="Bonds A."/>
            <person name="Quandt C.A."/>
            <person name="Barry K."/>
            <person name="Liu P."/>
            <person name="Grigoriev I."/>
            <person name="Longcore J.E."/>
            <person name="James T.Y."/>
        </authorList>
    </citation>
    <scope>NUCLEOTIDE SEQUENCE</scope>
    <source>
        <strain evidence="2">JEL0318</strain>
    </source>
</reference>
<evidence type="ECO:0000256" key="1">
    <source>
        <dbReference type="SAM" id="MobiDB-lite"/>
    </source>
</evidence>
<feature type="region of interest" description="Disordered" evidence="1">
    <location>
        <begin position="1"/>
        <end position="28"/>
    </location>
</feature>
<evidence type="ECO:0000313" key="3">
    <source>
        <dbReference type="Proteomes" id="UP001212841"/>
    </source>
</evidence>
<evidence type="ECO:0000313" key="2">
    <source>
        <dbReference type="EMBL" id="KAJ3039740.1"/>
    </source>
</evidence>